<sequence>MILNTQGGNMKFMDVLRQARYRKKISLRQLAKLSGISVGSISLYELGKIEPTLRAANQLCKVLGTSITVGEGTDYTPVREFKKGGRKDASA</sequence>
<dbReference type="CDD" id="cd00093">
    <property type="entry name" value="HTH_XRE"/>
    <property type="match status" value="1"/>
</dbReference>
<gene>
    <name evidence="2" type="ORF">FYJ84_07710</name>
</gene>
<feature type="domain" description="HTH cro/C1-type" evidence="1">
    <location>
        <begin position="16"/>
        <end position="70"/>
    </location>
</feature>
<organism evidence="2 3">
    <name type="scientific">Anaerovibrio slackiae</name>
    <dbReference type="NCBI Taxonomy" id="2652309"/>
    <lineage>
        <taxon>Bacteria</taxon>
        <taxon>Bacillati</taxon>
        <taxon>Bacillota</taxon>
        <taxon>Negativicutes</taxon>
        <taxon>Selenomonadales</taxon>
        <taxon>Selenomonadaceae</taxon>
        <taxon>Anaerovibrio</taxon>
    </lineage>
</organism>
<dbReference type="AlphaFoldDB" id="A0A6I2UJG5"/>
<dbReference type="PROSITE" id="PS50943">
    <property type="entry name" value="HTH_CROC1"/>
    <property type="match status" value="1"/>
</dbReference>
<dbReference type="Pfam" id="PF01381">
    <property type="entry name" value="HTH_3"/>
    <property type="match status" value="1"/>
</dbReference>
<evidence type="ECO:0000313" key="3">
    <source>
        <dbReference type="Proteomes" id="UP000433181"/>
    </source>
</evidence>
<proteinExistence type="predicted"/>
<dbReference type="Proteomes" id="UP000433181">
    <property type="component" value="Unassembled WGS sequence"/>
</dbReference>
<dbReference type="InterPro" id="IPR010982">
    <property type="entry name" value="Lambda_DNA-bd_dom_sf"/>
</dbReference>
<reference evidence="2 3" key="1">
    <citation type="submission" date="2019-08" db="EMBL/GenBank/DDBJ databases">
        <title>In-depth cultivation of the pig gut microbiome towards novel bacterial diversity and tailored functional studies.</title>
        <authorList>
            <person name="Wylensek D."/>
            <person name="Hitch T.C.A."/>
            <person name="Clavel T."/>
        </authorList>
    </citation>
    <scope>NUCLEOTIDE SEQUENCE [LARGE SCALE GENOMIC DNA]</scope>
    <source>
        <strain evidence="2 3">WCA-693-APC-5D-A</strain>
    </source>
</reference>
<dbReference type="SMART" id="SM00530">
    <property type="entry name" value="HTH_XRE"/>
    <property type="match status" value="1"/>
</dbReference>
<dbReference type="Gene3D" id="1.10.260.40">
    <property type="entry name" value="lambda repressor-like DNA-binding domains"/>
    <property type="match status" value="1"/>
</dbReference>
<dbReference type="EMBL" id="VUNR01000013">
    <property type="protein sequence ID" value="MSU08866.1"/>
    <property type="molecule type" value="Genomic_DNA"/>
</dbReference>
<evidence type="ECO:0000313" key="2">
    <source>
        <dbReference type="EMBL" id="MSU08866.1"/>
    </source>
</evidence>
<keyword evidence="3" id="KW-1185">Reference proteome</keyword>
<name>A0A6I2UJG5_9FIRM</name>
<comment type="caution">
    <text evidence="2">The sequence shown here is derived from an EMBL/GenBank/DDBJ whole genome shotgun (WGS) entry which is preliminary data.</text>
</comment>
<accession>A0A6I2UJG5</accession>
<dbReference type="GO" id="GO:0003677">
    <property type="term" value="F:DNA binding"/>
    <property type="evidence" value="ECO:0007669"/>
    <property type="project" value="InterPro"/>
</dbReference>
<dbReference type="SUPFAM" id="SSF47413">
    <property type="entry name" value="lambda repressor-like DNA-binding domains"/>
    <property type="match status" value="1"/>
</dbReference>
<dbReference type="InterPro" id="IPR001387">
    <property type="entry name" value="Cro/C1-type_HTH"/>
</dbReference>
<evidence type="ECO:0000259" key="1">
    <source>
        <dbReference type="PROSITE" id="PS50943"/>
    </source>
</evidence>
<protein>
    <submittedName>
        <fullName evidence="2">Helix-turn-helix transcriptional regulator</fullName>
    </submittedName>
</protein>